<dbReference type="Proteomes" id="UP000041254">
    <property type="component" value="Unassembled WGS sequence"/>
</dbReference>
<protein>
    <submittedName>
        <fullName evidence="2">Uncharacterized protein</fullName>
    </submittedName>
</protein>
<evidence type="ECO:0000313" key="2">
    <source>
        <dbReference type="EMBL" id="CEL99400.1"/>
    </source>
</evidence>
<evidence type="ECO:0000256" key="1">
    <source>
        <dbReference type="SAM" id="MobiDB-lite"/>
    </source>
</evidence>
<feature type="compositionally biased region" description="Low complexity" evidence="1">
    <location>
        <begin position="8"/>
        <end position="23"/>
    </location>
</feature>
<dbReference type="EMBL" id="CDMY01000279">
    <property type="protein sequence ID" value="CEL99400.1"/>
    <property type="molecule type" value="Genomic_DNA"/>
</dbReference>
<dbReference type="AlphaFoldDB" id="A0A0G4EPN4"/>
<reference evidence="2 3" key="1">
    <citation type="submission" date="2014-11" db="EMBL/GenBank/DDBJ databases">
        <authorList>
            <person name="Zhu J."/>
            <person name="Qi W."/>
            <person name="Song R."/>
        </authorList>
    </citation>
    <scope>NUCLEOTIDE SEQUENCE [LARGE SCALE GENOMIC DNA]</scope>
</reference>
<dbReference type="InParanoid" id="A0A0G4EPN4"/>
<proteinExistence type="predicted"/>
<organism evidence="2 3">
    <name type="scientific">Vitrella brassicaformis (strain CCMP3155)</name>
    <dbReference type="NCBI Taxonomy" id="1169540"/>
    <lineage>
        <taxon>Eukaryota</taxon>
        <taxon>Sar</taxon>
        <taxon>Alveolata</taxon>
        <taxon>Colpodellida</taxon>
        <taxon>Vitrellaceae</taxon>
        <taxon>Vitrella</taxon>
    </lineage>
</organism>
<dbReference type="PhylomeDB" id="A0A0G4EPN4"/>
<keyword evidence="3" id="KW-1185">Reference proteome</keyword>
<name>A0A0G4EPN4_VITBC</name>
<sequence>MEAAIRDSSTSSTSAAPQPTAPSYRGPFSRKADGYSVCSLAAATLMALHMDPLEGRHSWQLYGEEGWFFSEAVGHPESLYERHFAGPVRQEAHKMRTAANSHMATAVSDLQRVATEASAMQRWKWLLGAVEKRLQWEEGRGAGRNEEARKDLPMAQALITWGMHPYEENSQTPQSSVAGHSCRGEGLTASHGGARKAGAV</sequence>
<dbReference type="VEuPathDB" id="CryptoDB:Vbra_3021"/>
<feature type="region of interest" description="Disordered" evidence="1">
    <location>
        <begin position="166"/>
        <end position="200"/>
    </location>
</feature>
<accession>A0A0G4EPN4</accession>
<feature type="compositionally biased region" description="Polar residues" evidence="1">
    <location>
        <begin position="168"/>
        <end position="178"/>
    </location>
</feature>
<gene>
    <name evidence="2" type="ORF">Vbra_3021</name>
</gene>
<feature type="region of interest" description="Disordered" evidence="1">
    <location>
        <begin position="1"/>
        <end position="27"/>
    </location>
</feature>
<evidence type="ECO:0000313" key="3">
    <source>
        <dbReference type="Proteomes" id="UP000041254"/>
    </source>
</evidence>